<keyword evidence="3" id="KW-1185">Reference proteome</keyword>
<evidence type="ECO:0000313" key="2">
    <source>
        <dbReference type="EMBL" id="KAJ5156419.1"/>
    </source>
</evidence>
<dbReference type="EMBL" id="JAPQKO010000006">
    <property type="protein sequence ID" value="KAJ5156419.1"/>
    <property type="molecule type" value="Genomic_DNA"/>
</dbReference>
<protein>
    <submittedName>
        <fullName evidence="2">Uncharacterized protein</fullName>
    </submittedName>
</protein>
<feature type="transmembrane region" description="Helical" evidence="1">
    <location>
        <begin position="103"/>
        <end position="127"/>
    </location>
</feature>
<evidence type="ECO:0000313" key="3">
    <source>
        <dbReference type="Proteomes" id="UP001146351"/>
    </source>
</evidence>
<feature type="transmembrane region" description="Helical" evidence="1">
    <location>
        <begin position="44"/>
        <end position="61"/>
    </location>
</feature>
<comment type="caution">
    <text evidence="2">The sequence shown here is derived from an EMBL/GenBank/DDBJ whole genome shotgun (WGS) entry which is preliminary data.</text>
</comment>
<keyword evidence="1" id="KW-0472">Membrane</keyword>
<feature type="transmembrane region" description="Helical" evidence="1">
    <location>
        <begin position="68"/>
        <end position="91"/>
    </location>
</feature>
<gene>
    <name evidence="2" type="ORF">N7492_009222</name>
</gene>
<dbReference type="AlphaFoldDB" id="A0A9W9LHJ6"/>
<name>A0A9W9LHJ6_9EURO</name>
<organism evidence="2 3">
    <name type="scientific">Penicillium capsulatum</name>
    <dbReference type="NCBI Taxonomy" id="69766"/>
    <lineage>
        <taxon>Eukaryota</taxon>
        <taxon>Fungi</taxon>
        <taxon>Dikarya</taxon>
        <taxon>Ascomycota</taxon>
        <taxon>Pezizomycotina</taxon>
        <taxon>Eurotiomycetes</taxon>
        <taxon>Eurotiomycetidae</taxon>
        <taxon>Eurotiales</taxon>
        <taxon>Aspergillaceae</taxon>
        <taxon>Penicillium</taxon>
    </lineage>
</organism>
<sequence length="145" mass="16459">MISNVADLGDRRQRKSLYHRAAALATTFLAAATFRAHFFFPWAFPFYIITLWSFLDAALRLNRRYTHLIISVLLDLASTGFILFHALLMAIDWLLEGNGYSLLAALLLTAALYFHGRLCIVAAAQYLKRPRDSGKKKNRSTKLPI</sequence>
<accession>A0A9W9LHJ6</accession>
<evidence type="ECO:0000256" key="1">
    <source>
        <dbReference type="SAM" id="Phobius"/>
    </source>
</evidence>
<proteinExistence type="predicted"/>
<feature type="transmembrane region" description="Helical" evidence="1">
    <location>
        <begin position="21"/>
        <end position="38"/>
    </location>
</feature>
<reference evidence="2" key="1">
    <citation type="submission" date="2022-11" db="EMBL/GenBank/DDBJ databases">
        <authorList>
            <person name="Petersen C."/>
        </authorList>
    </citation>
    <scope>NUCLEOTIDE SEQUENCE</scope>
    <source>
        <strain evidence="2">IBT 21917</strain>
    </source>
</reference>
<keyword evidence="1" id="KW-0812">Transmembrane</keyword>
<reference evidence="2" key="2">
    <citation type="journal article" date="2023" name="IMA Fungus">
        <title>Comparative genomic study of the Penicillium genus elucidates a diverse pangenome and 15 lateral gene transfer events.</title>
        <authorList>
            <person name="Petersen C."/>
            <person name="Sorensen T."/>
            <person name="Nielsen M.R."/>
            <person name="Sondergaard T.E."/>
            <person name="Sorensen J.L."/>
            <person name="Fitzpatrick D.A."/>
            <person name="Frisvad J.C."/>
            <person name="Nielsen K.L."/>
        </authorList>
    </citation>
    <scope>NUCLEOTIDE SEQUENCE</scope>
    <source>
        <strain evidence="2">IBT 21917</strain>
    </source>
</reference>
<dbReference type="Proteomes" id="UP001146351">
    <property type="component" value="Unassembled WGS sequence"/>
</dbReference>
<keyword evidence="1" id="KW-1133">Transmembrane helix</keyword>